<proteinExistence type="predicted"/>
<feature type="compositionally biased region" description="Polar residues" evidence="1">
    <location>
        <begin position="94"/>
        <end position="107"/>
    </location>
</feature>
<name>A0A7H8R8G3_TALRU</name>
<feature type="compositionally biased region" description="Basic residues" evidence="1">
    <location>
        <begin position="31"/>
        <end position="52"/>
    </location>
</feature>
<evidence type="ECO:0000313" key="2">
    <source>
        <dbReference type="EMBL" id="QKX62556.1"/>
    </source>
</evidence>
<feature type="compositionally biased region" description="Basic and acidic residues" evidence="1">
    <location>
        <begin position="1"/>
        <end position="18"/>
    </location>
</feature>
<accession>A0A7H8R8G3</accession>
<organism evidence="2 3">
    <name type="scientific">Talaromyces rugulosus</name>
    <name type="common">Penicillium rugulosum</name>
    <dbReference type="NCBI Taxonomy" id="121627"/>
    <lineage>
        <taxon>Eukaryota</taxon>
        <taxon>Fungi</taxon>
        <taxon>Dikarya</taxon>
        <taxon>Ascomycota</taxon>
        <taxon>Pezizomycotina</taxon>
        <taxon>Eurotiomycetes</taxon>
        <taxon>Eurotiomycetidae</taxon>
        <taxon>Eurotiales</taxon>
        <taxon>Trichocomaceae</taxon>
        <taxon>Talaromyces</taxon>
        <taxon>Talaromyces sect. Islandici</taxon>
    </lineage>
</organism>
<gene>
    <name evidence="2" type="ORF">TRUGW13939_09717</name>
</gene>
<feature type="region of interest" description="Disordered" evidence="1">
    <location>
        <begin position="1"/>
        <end position="116"/>
    </location>
</feature>
<feature type="compositionally biased region" description="Low complexity" evidence="1">
    <location>
        <begin position="69"/>
        <end position="80"/>
    </location>
</feature>
<protein>
    <recommendedName>
        <fullName evidence="4">BZIP domain-containing protein</fullName>
    </recommendedName>
</protein>
<dbReference type="Proteomes" id="UP000509510">
    <property type="component" value="Chromosome V"/>
</dbReference>
<evidence type="ECO:0000313" key="3">
    <source>
        <dbReference type="Proteomes" id="UP000509510"/>
    </source>
</evidence>
<dbReference type="EMBL" id="CP055902">
    <property type="protein sequence ID" value="QKX62556.1"/>
    <property type="molecule type" value="Genomic_DNA"/>
</dbReference>
<dbReference type="CDD" id="cd14688">
    <property type="entry name" value="bZIP_YAP"/>
    <property type="match status" value="1"/>
</dbReference>
<keyword evidence="3" id="KW-1185">Reference proteome</keyword>
<dbReference type="KEGG" id="trg:TRUGW13939_09717"/>
<dbReference type="AlphaFoldDB" id="A0A7H8R8G3"/>
<evidence type="ECO:0008006" key="4">
    <source>
        <dbReference type="Google" id="ProtNLM"/>
    </source>
</evidence>
<dbReference type="RefSeq" id="XP_035348730.1">
    <property type="nucleotide sequence ID" value="XM_035492837.1"/>
</dbReference>
<sequence>MASSSKDEDYRQANDQKERRRMQNRVNQQRYRMRHVKPKEKGPRTRTQRRKPSPSPNMDNVGEYHSMVETTAENGTEATGQSSQQEDPIVEVDNLSSWFSESDQFSPIPTFETKDREREADIAGHEDGILEGFDEISADEPQVSTTPLPYSSNVGHVAGPFQEPIDLLQWNTTPAPEWISALNFYPNHQEMDTQSMVPFNNAFSPFGTTSTIVPRTSSYKKEVTNYSFSSTNANERYETSSTVVENWGAPTWDQYTP</sequence>
<dbReference type="GeneID" id="55997200"/>
<reference evidence="3" key="1">
    <citation type="submission" date="2020-06" db="EMBL/GenBank/DDBJ databases">
        <title>A chromosome-scale genome assembly of Talaromyces rugulosus W13939.</title>
        <authorList>
            <person name="Wang B."/>
            <person name="Guo L."/>
            <person name="Ye K."/>
            <person name="Wang L."/>
        </authorList>
    </citation>
    <scope>NUCLEOTIDE SEQUENCE [LARGE SCALE GENOMIC DNA]</scope>
    <source>
        <strain evidence="3">W13939</strain>
    </source>
</reference>
<evidence type="ECO:0000256" key="1">
    <source>
        <dbReference type="SAM" id="MobiDB-lite"/>
    </source>
</evidence>